<evidence type="ECO:0000256" key="1">
    <source>
        <dbReference type="SAM" id="MobiDB-lite"/>
    </source>
</evidence>
<dbReference type="STRING" id="360105.CCV52592_0107"/>
<name>A7GXY0_CAMC5</name>
<sequence>MQINGTSVGSGYNVSQRAEEQKTQQEKALQNISAVRALSGIDGANLAIADSLLSQSNTLEQGIANANDAIGMLNIADSTLSNLSQSANRINELSVSLGSAALNSDQRSMIQKEISSLSHSMSQSVQNATFNGKSVFGSELNFVTGEGVESINLSTESITNVAVDGSNANDIMQNINSLRTNIGSAQNGIAAGINASIAQSIALRQSESGLQNNDIAKNVNDLQQANLNIDASILSQVHNISNLQSQMDRLLA</sequence>
<dbReference type="InterPro" id="IPR001492">
    <property type="entry name" value="Flagellin"/>
</dbReference>
<dbReference type="HOGENOM" id="CLU_097077_0_0_7"/>
<feature type="region of interest" description="Disordered" evidence="1">
    <location>
        <begin position="1"/>
        <end position="22"/>
    </location>
</feature>
<dbReference type="OrthoDB" id="5319985at2"/>
<reference evidence="3" key="1">
    <citation type="submission" date="2016-07" db="EMBL/GenBank/DDBJ databases">
        <title>Comparative genomics of the Campylobacter concisus group.</title>
        <authorList>
            <person name="Miller W.G."/>
            <person name="Yee E."/>
            <person name="Chapman M.H."/>
            <person name="Huynh S."/>
            <person name="Bono J.L."/>
            <person name="On S.L.W."/>
            <person name="StLeger J."/>
            <person name="Foster G."/>
            <person name="Parker C.T."/>
        </authorList>
    </citation>
    <scope>NUCLEOTIDE SEQUENCE</scope>
    <source>
        <strain evidence="3">525.92</strain>
    </source>
</reference>
<keyword evidence="4" id="KW-1185">Reference proteome</keyword>
<dbReference type="SUPFAM" id="SSF64518">
    <property type="entry name" value="Phase 1 flagellin"/>
    <property type="match status" value="1"/>
</dbReference>
<dbReference type="KEGG" id="ccv:CCV52592_0107"/>
<proteinExistence type="predicted"/>
<gene>
    <name evidence="3" type="primary">flaC</name>
    <name evidence="3" type="ORF">CCV52592_0107</name>
</gene>
<dbReference type="Proteomes" id="UP000006380">
    <property type="component" value="Chromosome"/>
</dbReference>
<dbReference type="GO" id="GO:0005198">
    <property type="term" value="F:structural molecule activity"/>
    <property type="evidence" value="ECO:0007669"/>
    <property type="project" value="InterPro"/>
</dbReference>
<accession>A7GXY0</accession>
<evidence type="ECO:0000259" key="2">
    <source>
        <dbReference type="Pfam" id="PF00669"/>
    </source>
</evidence>
<dbReference type="PANTHER" id="PTHR42792:SF2">
    <property type="entry name" value="FLAGELLIN"/>
    <property type="match status" value="1"/>
</dbReference>
<organism evidence="3 4">
    <name type="scientific">Campylobacter curvus (strain 525.92)</name>
    <dbReference type="NCBI Taxonomy" id="360105"/>
    <lineage>
        <taxon>Bacteria</taxon>
        <taxon>Pseudomonadati</taxon>
        <taxon>Campylobacterota</taxon>
        <taxon>Epsilonproteobacteria</taxon>
        <taxon>Campylobacterales</taxon>
        <taxon>Campylobacteraceae</taxon>
        <taxon>Campylobacter</taxon>
    </lineage>
</organism>
<dbReference type="GO" id="GO:0009288">
    <property type="term" value="C:bacterial-type flagellum"/>
    <property type="evidence" value="ECO:0007669"/>
    <property type="project" value="InterPro"/>
</dbReference>
<protein>
    <submittedName>
        <fullName evidence="3">Flagellar secreted protein</fullName>
    </submittedName>
</protein>
<dbReference type="Pfam" id="PF00669">
    <property type="entry name" value="Flagellin_N"/>
    <property type="match status" value="1"/>
</dbReference>
<feature type="compositionally biased region" description="Polar residues" evidence="1">
    <location>
        <begin position="1"/>
        <end position="16"/>
    </location>
</feature>
<dbReference type="EMBL" id="CP000767">
    <property type="protein sequence ID" value="EAU00220.1"/>
    <property type="molecule type" value="Genomic_DNA"/>
</dbReference>
<evidence type="ECO:0000313" key="4">
    <source>
        <dbReference type="Proteomes" id="UP000006380"/>
    </source>
</evidence>
<dbReference type="PANTHER" id="PTHR42792">
    <property type="entry name" value="FLAGELLIN"/>
    <property type="match status" value="1"/>
</dbReference>
<dbReference type="InterPro" id="IPR001029">
    <property type="entry name" value="Flagellin_N"/>
</dbReference>
<dbReference type="Gene3D" id="1.20.1330.10">
    <property type="entry name" value="f41 fragment of flagellin, N-terminal domain"/>
    <property type="match status" value="1"/>
</dbReference>
<dbReference type="AlphaFoldDB" id="A7GXY0"/>
<evidence type="ECO:0000313" key="3">
    <source>
        <dbReference type="EMBL" id="EAU00220.1"/>
    </source>
</evidence>
<keyword evidence="3" id="KW-0966">Cell projection</keyword>
<feature type="domain" description="Flagellin N-terminal" evidence="2">
    <location>
        <begin position="38"/>
        <end position="136"/>
    </location>
</feature>
<keyword evidence="3" id="KW-0282">Flagellum</keyword>
<dbReference type="RefSeq" id="WP_011992168.1">
    <property type="nucleotide sequence ID" value="NC_009715.2"/>
</dbReference>
<keyword evidence="3" id="KW-0969">Cilium</keyword>